<dbReference type="SUPFAM" id="SSF46689">
    <property type="entry name" value="Homeodomain-like"/>
    <property type="match status" value="1"/>
</dbReference>
<dbReference type="EMBL" id="JAMYZZ010000040">
    <property type="protein sequence ID" value="MCP1259603.1"/>
    <property type="molecule type" value="Genomic_DNA"/>
</dbReference>
<keyword evidence="3" id="KW-0804">Transcription</keyword>
<gene>
    <name evidence="7" type="ORF">NKW50_13495</name>
</gene>
<evidence type="ECO:0000256" key="1">
    <source>
        <dbReference type="ARBA" id="ARBA00023015"/>
    </source>
</evidence>
<evidence type="ECO:0000256" key="4">
    <source>
        <dbReference type="PROSITE-ProRule" id="PRU00335"/>
    </source>
</evidence>
<comment type="caution">
    <text evidence="7">The sequence shown here is derived from an EMBL/GenBank/DDBJ whole genome shotgun (WGS) entry which is preliminary data.</text>
</comment>
<organism evidence="7 8">
    <name type="scientific">Acetobacter lambici</name>
    <dbReference type="NCBI Taxonomy" id="1332824"/>
    <lineage>
        <taxon>Bacteria</taxon>
        <taxon>Pseudomonadati</taxon>
        <taxon>Pseudomonadota</taxon>
        <taxon>Alphaproteobacteria</taxon>
        <taxon>Acetobacterales</taxon>
        <taxon>Acetobacteraceae</taxon>
        <taxon>Acetobacter</taxon>
    </lineage>
</organism>
<proteinExistence type="predicted"/>
<feature type="region of interest" description="Disordered" evidence="5">
    <location>
        <begin position="1"/>
        <end position="28"/>
    </location>
</feature>
<keyword evidence="2 4" id="KW-0238">DNA-binding</keyword>
<keyword evidence="8" id="KW-1185">Reference proteome</keyword>
<evidence type="ECO:0000256" key="5">
    <source>
        <dbReference type="SAM" id="MobiDB-lite"/>
    </source>
</evidence>
<feature type="domain" description="HTH tetR-type" evidence="6">
    <location>
        <begin position="28"/>
        <end position="88"/>
    </location>
</feature>
<feature type="DNA-binding region" description="H-T-H motif" evidence="4">
    <location>
        <begin position="51"/>
        <end position="70"/>
    </location>
</feature>
<evidence type="ECO:0000259" key="6">
    <source>
        <dbReference type="PROSITE" id="PS50977"/>
    </source>
</evidence>
<reference evidence="7 8" key="1">
    <citation type="submission" date="2022-06" db="EMBL/GenBank/DDBJ databases">
        <title>Acetobacer genomes from food samples.</title>
        <authorList>
            <person name="Sombolestani A."/>
        </authorList>
    </citation>
    <scope>NUCLEOTIDE SEQUENCE [LARGE SCALE GENOMIC DNA]</scope>
    <source>
        <strain evidence="7 8">R-83285</strain>
    </source>
</reference>
<dbReference type="InterPro" id="IPR009057">
    <property type="entry name" value="Homeodomain-like_sf"/>
</dbReference>
<dbReference type="PROSITE" id="PS50977">
    <property type="entry name" value="HTH_TETR_2"/>
    <property type="match status" value="1"/>
</dbReference>
<protein>
    <submittedName>
        <fullName evidence="7">TetR/AcrR family transcriptional regulator</fullName>
    </submittedName>
</protein>
<evidence type="ECO:0000313" key="8">
    <source>
        <dbReference type="Proteomes" id="UP001523528"/>
    </source>
</evidence>
<evidence type="ECO:0000313" key="7">
    <source>
        <dbReference type="EMBL" id="MCP1259603.1"/>
    </source>
</evidence>
<sequence length="231" mass="25640">MANSNGSTEFMADGVAHTGGRPSHEAAEELDRTVITVATAEFMRAGYAGTSVEHIAKVIGCSKATIYRRYPSKKELFRAIVQERCQHMVGILQAQPGSMANPMDAMKDMLRRFLDFLLVPETVETYRILIMDCQQFASITADLDEAIDPLHQRMNMLLGQALGWPDTPENRAEIAMLEMSLRGLVTGWPLHQMLSGHKPFATETAKNRFFEASWNVLESAVRTRALSGPPA</sequence>
<evidence type="ECO:0000256" key="2">
    <source>
        <dbReference type="ARBA" id="ARBA00023125"/>
    </source>
</evidence>
<dbReference type="InterPro" id="IPR001647">
    <property type="entry name" value="HTH_TetR"/>
</dbReference>
<accession>A0ABT1F660</accession>
<dbReference type="Proteomes" id="UP001523528">
    <property type="component" value="Unassembled WGS sequence"/>
</dbReference>
<keyword evidence="1" id="KW-0805">Transcription regulation</keyword>
<dbReference type="Pfam" id="PF00440">
    <property type="entry name" value="TetR_N"/>
    <property type="match status" value="1"/>
</dbReference>
<evidence type="ECO:0000256" key="3">
    <source>
        <dbReference type="ARBA" id="ARBA00023163"/>
    </source>
</evidence>
<dbReference type="InterPro" id="IPR050109">
    <property type="entry name" value="HTH-type_TetR-like_transc_reg"/>
</dbReference>
<name>A0ABT1F660_9PROT</name>
<dbReference type="RefSeq" id="WP_253544272.1">
    <property type="nucleotide sequence ID" value="NZ_JAMYZZ010000040.1"/>
</dbReference>
<dbReference type="Gene3D" id="1.10.357.10">
    <property type="entry name" value="Tetracycline Repressor, domain 2"/>
    <property type="match status" value="1"/>
</dbReference>
<dbReference type="PANTHER" id="PTHR30055:SF234">
    <property type="entry name" value="HTH-TYPE TRANSCRIPTIONAL REGULATOR BETI"/>
    <property type="match status" value="1"/>
</dbReference>
<dbReference type="PANTHER" id="PTHR30055">
    <property type="entry name" value="HTH-TYPE TRANSCRIPTIONAL REGULATOR RUTR"/>
    <property type="match status" value="1"/>
</dbReference>
<dbReference type="PRINTS" id="PR00455">
    <property type="entry name" value="HTHTETR"/>
</dbReference>